<dbReference type="PROSITE" id="PS50967">
    <property type="entry name" value="HRDC"/>
    <property type="match status" value="1"/>
</dbReference>
<dbReference type="PANTHER" id="PTHR12124">
    <property type="entry name" value="POLYMYOSITIS/SCLERODERMA AUTOANTIGEN-RELATED"/>
    <property type="match status" value="1"/>
</dbReference>
<dbReference type="InterPro" id="IPR002121">
    <property type="entry name" value="HRDC_dom"/>
</dbReference>
<dbReference type="InterPro" id="IPR010997">
    <property type="entry name" value="HRDC-like_sf"/>
</dbReference>
<dbReference type="RefSeq" id="XP_017987146.1">
    <property type="nucleotide sequence ID" value="XM_018130966.1"/>
</dbReference>
<accession>A0A0X8HRK7</accession>
<dbReference type="Gene3D" id="3.30.420.10">
    <property type="entry name" value="Ribonuclease H-like superfamily/Ribonuclease H"/>
    <property type="match status" value="1"/>
</dbReference>
<evidence type="ECO:0000256" key="9">
    <source>
        <dbReference type="SAM" id="MobiDB-lite"/>
    </source>
</evidence>
<dbReference type="STRING" id="45286.A0A0X8HRK7"/>
<comment type="subcellular location">
    <subcellularLocation>
        <location evidence="1">Nucleus</location>
    </subcellularLocation>
</comment>
<evidence type="ECO:0000256" key="3">
    <source>
        <dbReference type="ARBA" id="ARBA00022722"/>
    </source>
</evidence>
<dbReference type="GO" id="GO:0005730">
    <property type="term" value="C:nucleolus"/>
    <property type="evidence" value="ECO:0007669"/>
    <property type="project" value="TreeGrafter"/>
</dbReference>
<dbReference type="CDD" id="cd06147">
    <property type="entry name" value="Rrp6p_like_exo"/>
    <property type="match status" value="1"/>
</dbReference>
<dbReference type="InterPro" id="IPR045092">
    <property type="entry name" value="Rrp6-like"/>
</dbReference>
<dbReference type="GO" id="GO:0071039">
    <property type="term" value="P:nuclear polyadenylation-dependent CUT catabolic process"/>
    <property type="evidence" value="ECO:0007669"/>
    <property type="project" value="TreeGrafter"/>
</dbReference>
<proteinExistence type="inferred from homology"/>
<keyword evidence="6" id="KW-0269">Exonuclease</keyword>
<evidence type="ECO:0000256" key="4">
    <source>
        <dbReference type="ARBA" id="ARBA00022801"/>
    </source>
</evidence>
<dbReference type="GO" id="GO:0071036">
    <property type="term" value="P:nuclear polyadenylation-dependent snoRNA catabolic process"/>
    <property type="evidence" value="ECO:0007669"/>
    <property type="project" value="TreeGrafter"/>
</dbReference>
<dbReference type="InterPro" id="IPR012337">
    <property type="entry name" value="RNaseH-like_sf"/>
</dbReference>
<reference evidence="11 12" key="1">
    <citation type="submission" date="2016-01" db="EMBL/GenBank/DDBJ databases">
        <title>Genome sequence of the yeast Holleya sinecauda.</title>
        <authorList>
            <person name="Dietrich F.S."/>
        </authorList>
    </citation>
    <scope>NUCLEOTIDE SEQUENCE [LARGE SCALE GENOMIC DNA]</scope>
    <source>
        <strain evidence="11 12">ATCC 58844</strain>
    </source>
</reference>
<dbReference type="InterPro" id="IPR036397">
    <property type="entry name" value="RNaseH_sf"/>
</dbReference>
<keyword evidence="5" id="KW-0271">Exosome</keyword>
<feature type="region of interest" description="Disordered" evidence="9">
    <location>
        <begin position="634"/>
        <end position="654"/>
    </location>
</feature>
<dbReference type="Proteomes" id="UP000243052">
    <property type="component" value="Chromosome iii"/>
</dbReference>
<dbReference type="SMART" id="SM00474">
    <property type="entry name" value="35EXOc"/>
    <property type="match status" value="1"/>
</dbReference>
<feature type="domain" description="HRDC" evidence="10">
    <location>
        <begin position="431"/>
        <end position="511"/>
    </location>
</feature>
<dbReference type="GO" id="GO:0000176">
    <property type="term" value="C:nuclear exosome (RNase complex)"/>
    <property type="evidence" value="ECO:0007669"/>
    <property type="project" value="InterPro"/>
</dbReference>
<dbReference type="GO" id="GO:0071051">
    <property type="term" value="P:poly(A)-dependent snoRNA 3'-end processing"/>
    <property type="evidence" value="ECO:0007669"/>
    <property type="project" value="TreeGrafter"/>
</dbReference>
<name>A0A0X8HRK7_9SACH</name>
<evidence type="ECO:0000256" key="8">
    <source>
        <dbReference type="ARBA" id="ARBA00043957"/>
    </source>
</evidence>
<dbReference type="InterPro" id="IPR012588">
    <property type="entry name" value="Exosome-assoc_fac_Rrp6_N"/>
</dbReference>
<evidence type="ECO:0000256" key="6">
    <source>
        <dbReference type="ARBA" id="ARBA00022839"/>
    </source>
</evidence>
<keyword evidence="4" id="KW-0378">Hydrolase</keyword>
<dbReference type="GO" id="GO:0000166">
    <property type="term" value="F:nucleotide binding"/>
    <property type="evidence" value="ECO:0007669"/>
    <property type="project" value="InterPro"/>
</dbReference>
<dbReference type="GO" id="GO:0000467">
    <property type="term" value="P:exonucleolytic trimming to generate mature 3'-end of 5.8S rRNA from tricistronic rRNA transcript (SSU-rRNA, 5.8S rRNA, LSU-rRNA)"/>
    <property type="evidence" value="ECO:0007669"/>
    <property type="project" value="InterPro"/>
</dbReference>
<evidence type="ECO:0000256" key="7">
    <source>
        <dbReference type="ARBA" id="ARBA00023242"/>
    </source>
</evidence>
<dbReference type="GO" id="GO:0071040">
    <property type="term" value="P:nuclear polyadenylation-dependent antisense transcript catabolic process"/>
    <property type="evidence" value="ECO:0007669"/>
    <property type="project" value="TreeGrafter"/>
</dbReference>
<feature type="region of interest" description="Disordered" evidence="9">
    <location>
        <begin position="707"/>
        <end position="739"/>
    </location>
</feature>
<dbReference type="AlphaFoldDB" id="A0A0X8HRK7"/>
<dbReference type="SMART" id="SM00341">
    <property type="entry name" value="HRDC"/>
    <property type="match status" value="1"/>
</dbReference>
<dbReference type="GO" id="GO:0003727">
    <property type="term" value="F:single-stranded RNA binding"/>
    <property type="evidence" value="ECO:0007669"/>
    <property type="project" value="TreeGrafter"/>
</dbReference>
<dbReference type="OrthoDB" id="2250022at2759"/>
<dbReference type="Pfam" id="PF08066">
    <property type="entry name" value="PMC2NT"/>
    <property type="match status" value="1"/>
</dbReference>
<dbReference type="FunFam" id="3.30.420.10:FF:000059">
    <property type="entry name" value="Exosome complex exonuclease Rrp6"/>
    <property type="match status" value="1"/>
</dbReference>
<evidence type="ECO:0000313" key="12">
    <source>
        <dbReference type="Proteomes" id="UP000243052"/>
    </source>
</evidence>
<dbReference type="GO" id="GO:0071038">
    <property type="term" value="P:TRAMP-dependent tRNA surveillance pathway"/>
    <property type="evidence" value="ECO:0007669"/>
    <property type="project" value="TreeGrafter"/>
</dbReference>
<keyword evidence="2" id="KW-0698">rRNA processing</keyword>
<evidence type="ECO:0000259" key="10">
    <source>
        <dbReference type="PROSITE" id="PS50967"/>
    </source>
</evidence>
<dbReference type="GO" id="GO:0000175">
    <property type="term" value="F:3'-5'-RNA exonuclease activity"/>
    <property type="evidence" value="ECO:0007669"/>
    <property type="project" value="InterPro"/>
</dbReference>
<sequence>MADDSEQLLKLTVNTIRAASSLSAQDIGFYRSLDDAISKSLDETCEEIRLLLNEVVLAIDENNDELELGVDKLEEGWNEMSNIMDKLFEKSDHSFDAITTKGSQKNSNSTFSNENIYSTTSNSKRIPKPQLHFKTPVDNTEQHPFKPLIISKPHALKPLEEVSTLMPEEDDIPSHYPHPYEYEIDHQPYNEMVLRYAVPIEPRPWDEADAEFVDTVDALKVMLHELKGVQEIALDLEHHDYRSYYGIVCLMQISTRNKDWLVDTIALREELHVLNEVFTDPNILKVLHGAFMDIIWLQRDLGLYIVSLFDTYNASKALGFPRHSLAYLLERFANFKTSKKYQLADWRIRPLTNPMVEYARADTHFLLNIYDQLRNSLIKENKLAEVLNESRNVSKRRFEYTKFGPRKTSKNVYLTIAPEAWRQLQVQYNIPSTKEPLLRSLFEWRDLVARNEDESPRYIMPNQLLVSLVALAPTDITGVLTASNYITDHVRANAKELSNLIKETLDRIKSALNDGDQNIENSIPSISSNLSLSQIQKLDHHFQTLLTEVQRDDANTVTVNNESLLFKVSSFGNQKVVRYNNGNKIEIDSNELGNRKYDISEKLSLAEFTKNSIHKVADEDAHLASDSTPLPILNCSSSVSKSEIPETSDTKEDRNEIIVLRKRKIPKKENKSNKPAPSAVVEETDYTKAKKILTDVDSREVQNKAYKKRSFDPYSQGMTMPAAVKKKKGSEGKSFSFKK</sequence>
<evidence type="ECO:0000313" key="11">
    <source>
        <dbReference type="EMBL" id="AMD20150.1"/>
    </source>
</evidence>
<dbReference type="Pfam" id="PF00570">
    <property type="entry name" value="HRDC"/>
    <property type="match status" value="1"/>
</dbReference>
<evidence type="ECO:0000256" key="2">
    <source>
        <dbReference type="ARBA" id="ARBA00022552"/>
    </source>
</evidence>
<gene>
    <name evidence="11" type="ORF">AW171_hschr32022</name>
</gene>
<comment type="similarity">
    <text evidence="8">Belongs to the exosome component 10/RRP6 family.</text>
</comment>
<dbReference type="EMBL" id="CP014243">
    <property type="protein sequence ID" value="AMD20150.1"/>
    <property type="molecule type" value="Genomic_DNA"/>
</dbReference>
<dbReference type="InterPro" id="IPR002562">
    <property type="entry name" value="3'-5'_exonuclease_dom"/>
</dbReference>
<keyword evidence="12" id="KW-1185">Reference proteome</keyword>
<evidence type="ECO:0000256" key="5">
    <source>
        <dbReference type="ARBA" id="ARBA00022835"/>
    </source>
</evidence>
<dbReference type="InterPro" id="IPR044876">
    <property type="entry name" value="HRDC_dom_sf"/>
</dbReference>
<dbReference type="PANTHER" id="PTHR12124:SF47">
    <property type="entry name" value="EXOSOME COMPONENT 10"/>
    <property type="match status" value="1"/>
</dbReference>
<keyword evidence="7" id="KW-0539">Nucleus</keyword>
<dbReference type="SUPFAM" id="SSF47819">
    <property type="entry name" value="HRDC-like"/>
    <property type="match status" value="1"/>
</dbReference>
<evidence type="ECO:0000256" key="1">
    <source>
        <dbReference type="ARBA" id="ARBA00004123"/>
    </source>
</evidence>
<dbReference type="GO" id="GO:0071037">
    <property type="term" value="P:nuclear polyadenylation-dependent snRNA catabolic process"/>
    <property type="evidence" value="ECO:0007669"/>
    <property type="project" value="TreeGrafter"/>
</dbReference>
<dbReference type="GeneID" id="28723385"/>
<dbReference type="Gene3D" id="1.10.150.80">
    <property type="entry name" value="HRDC domain"/>
    <property type="match status" value="1"/>
</dbReference>
<feature type="compositionally biased region" description="Polar residues" evidence="9">
    <location>
        <begin position="634"/>
        <end position="647"/>
    </location>
</feature>
<dbReference type="GO" id="GO:0071044">
    <property type="term" value="P:histone mRNA catabolic process"/>
    <property type="evidence" value="ECO:0007669"/>
    <property type="project" value="TreeGrafter"/>
</dbReference>
<dbReference type="InterPro" id="IPR049559">
    <property type="entry name" value="Rrp6p-like_exo"/>
</dbReference>
<dbReference type="GO" id="GO:0071035">
    <property type="term" value="P:nuclear polyadenylation-dependent rRNA catabolic process"/>
    <property type="evidence" value="ECO:0007669"/>
    <property type="project" value="TreeGrafter"/>
</dbReference>
<organism evidence="11 12">
    <name type="scientific">Eremothecium sinecaudum</name>
    <dbReference type="NCBI Taxonomy" id="45286"/>
    <lineage>
        <taxon>Eukaryota</taxon>
        <taxon>Fungi</taxon>
        <taxon>Dikarya</taxon>
        <taxon>Ascomycota</taxon>
        <taxon>Saccharomycotina</taxon>
        <taxon>Saccharomycetes</taxon>
        <taxon>Saccharomycetales</taxon>
        <taxon>Saccharomycetaceae</taxon>
        <taxon>Eremothecium</taxon>
    </lineage>
</organism>
<dbReference type="SUPFAM" id="SSF53098">
    <property type="entry name" value="Ribonuclease H-like"/>
    <property type="match status" value="1"/>
</dbReference>
<protein>
    <submittedName>
        <fullName evidence="11">HCL001Cp</fullName>
    </submittedName>
</protein>
<keyword evidence="3" id="KW-0540">Nuclease</keyword>
<dbReference type="Pfam" id="PF01612">
    <property type="entry name" value="DNA_pol_A_exo1"/>
    <property type="match status" value="1"/>
</dbReference>